<dbReference type="EMBL" id="GL376626">
    <property type="status" value="NOT_ANNOTATED_CDS"/>
    <property type="molecule type" value="Genomic_DNA"/>
</dbReference>
<dbReference type="VEuPathDB" id="FungiDB:PYU1_G001457"/>
<proteinExistence type="predicted"/>
<dbReference type="Proteomes" id="UP000019132">
    <property type="component" value="Unassembled WGS sequence"/>
</dbReference>
<reference evidence="2" key="1">
    <citation type="journal article" date="2010" name="Genome Biol.">
        <title>Genome sequence of the necrotrophic plant pathogen Pythium ultimum reveals original pathogenicity mechanisms and effector repertoire.</title>
        <authorList>
            <person name="Levesque C.A."/>
            <person name="Brouwer H."/>
            <person name="Cano L."/>
            <person name="Hamilton J.P."/>
            <person name="Holt C."/>
            <person name="Huitema E."/>
            <person name="Raffaele S."/>
            <person name="Robideau G.P."/>
            <person name="Thines M."/>
            <person name="Win J."/>
            <person name="Zerillo M.M."/>
            <person name="Beakes G.W."/>
            <person name="Boore J.L."/>
            <person name="Busam D."/>
            <person name="Dumas B."/>
            <person name="Ferriera S."/>
            <person name="Fuerstenberg S.I."/>
            <person name="Gachon C.M."/>
            <person name="Gaulin E."/>
            <person name="Govers F."/>
            <person name="Grenville-Briggs L."/>
            <person name="Horner N."/>
            <person name="Hostetler J."/>
            <person name="Jiang R.H."/>
            <person name="Johnson J."/>
            <person name="Krajaejun T."/>
            <person name="Lin H."/>
            <person name="Meijer H.J."/>
            <person name="Moore B."/>
            <person name="Morris P."/>
            <person name="Phuntmart V."/>
            <person name="Puiu D."/>
            <person name="Shetty J."/>
            <person name="Stajich J.E."/>
            <person name="Tripathy S."/>
            <person name="Wawra S."/>
            <person name="van West P."/>
            <person name="Whitty B.R."/>
            <person name="Coutinho P.M."/>
            <person name="Henrissat B."/>
            <person name="Martin F."/>
            <person name="Thomas P.D."/>
            <person name="Tyler B.M."/>
            <person name="De Vries R.P."/>
            <person name="Kamoun S."/>
            <person name="Yandell M."/>
            <person name="Tisserat N."/>
            <person name="Buell C.R."/>
        </authorList>
    </citation>
    <scope>NUCLEOTIDE SEQUENCE</scope>
    <source>
        <strain evidence="2">DAOM:BR144</strain>
    </source>
</reference>
<name>K3W916_GLOUD</name>
<dbReference type="InParanoid" id="K3W916"/>
<keyword evidence="2" id="KW-1185">Reference proteome</keyword>
<dbReference type="AlphaFoldDB" id="K3W916"/>
<dbReference type="HOGENOM" id="CLU_2946780_0_0_1"/>
<organism evidence="1 2">
    <name type="scientific">Globisporangium ultimum (strain ATCC 200006 / CBS 805.95 / DAOM BR144)</name>
    <name type="common">Pythium ultimum</name>
    <dbReference type="NCBI Taxonomy" id="431595"/>
    <lineage>
        <taxon>Eukaryota</taxon>
        <taxon>Sar</taxon>
        <taxon>Stramenopiles</taxon>
        <taxon>Oomycota</taxon>
        <taxon>Peronosporomycetes</taxon>
        <taxon>Pythiales</taxon>
        <taxon>Pythiaceae</taxon>
        <taxon>Globisporangium</taxon>
    </lineage>
</organism>
<protein>
    <submittedName>
        <fullName evidence="1">Uncharacterized protein</fullName>
    </submittedName>
</protein>
<sequence length="60" mass="7075">MQKTLFWKRLAGKEKADVEKAAAEKLRLATQIDTQQQFNKQFESLVVEHDRLLMIFLKLV</sequence>
<dbReference type="EnsemblProtists" id="PYU1_T001457">
    <property type="protein sequence ID" value="PYU1_T001457"/>
    <property type="gene ID" value="PYU1_G001457"/>
</dbReference>
<evidence type="ECO:0000313" key="1">
    <source>
        <dbReference type="EnsemblProtists" id="PYU1_T001457"/>
    </source>
</evidence>
<reference evidence="2" key="2">
    <citation type="submission" date="2010-04" db="EMBL/GenBank/DDBJ databases">
        <authorList>
            <person name="Buell R."/>
            <person name="Hamilton J."/>
            <person name="Hostetler J."/>
        </authorList>
    </citation>
    <scope>NUCLEOTIDE SEQUENCE [LARGE SCALE GENOMIC DNA]</scope>
    <source>
        <strain evidence="2">DAOM:BR144</strain>
    </source>
</reference>
<accession>K3W916</accession>
<reference evidence="1" key="3">
    <citation type="submission" date="2015-02" db="UniProtKB">
        <authorList>
            <consortium name="EnsemblProtists"/>
        </authorList>
    </citation>
    <scope>IDENTIFICATION</scope>
    <source>
        <strain evidence="1">DAOM BR144</strain>
    </source>
</reference>
<evidence type="ECO:0000313" key="2">
    <source>
        <dbReference type="Proteomes" id="UP000019132"/>
    </source>
</evidence>